<evidence type="ECO:0000313" key="3">
    <source>
        <dbReference type="Proteomes" id="UP000008021"/>
    </source>
</evidence>
<reference evidence="2" key="2">
    <citation type="submission" date="2018-05" db="EMBL/GenBank/DDBJ databases">
        <title>OmerRS3 (Oryza meridionalis Reference Sequence Version 3).</title>
        <authorList>
            <person name="Zhang J."/>
            <person name="Kudrna D."/>
            <person name="Lee S."/>
            <person name="Talag J."/>
            <person name="Welchert J."/>
            <person name="Wing R.A."/>
        </authorList>
    </citation>
    <scope>NUCLEOTIDE SEQUENCE [LARGE SCALE GENOMIC DNA]</scope>
    <source>
        <strain evidence="2">cv. OR44</strain>
    </source>
</reference>
<organism evidence="2">
    <name type="scientific">Oryza meridionalis</name>
    <dbReference type="NCBI Taxonomy" id="40149"/>
    <lineage>
        <taxon>Eukaryota</taxon>
        <taxon>Viridiplantae</taxon>
        <taxon>Streptophyta</taxon>
        <taxon>Embryophyta</taxon>
        <taxon>Tracheophyta</taxon>
        <taxon>Spermatophyta</taxon>
        <taxon>Magnoliopsida</taxon>
        <taxon>Liliopsida</taxon>
        <taxon>Poales</taxon>
        <taxon>Poaceae</taxon>
        <taxon>BOP clade</taxon>
        <taxon>Oryzoideae</taxon>
        <taxon>Oryzeae</taxon>
        <taxon>Oryzinae</taxon>
        <taxon>Oryza</taxon>
    </lineage>
</organism>
<dbReference type="HOGENOM" id="CLU_2240903_0_0_1"/>
<evidence type="ECO:0000313" key="2">
    <source>
        <dbReference type="EnsemblPlants" id="OMERI05G12710.2"/>
    </source>
</evidence>
<feature type="region of interest" description="Disordered" evidence="1">
    <location>
        <begin position="1"/>
        <end position="33"/>
    </location>
</feature>
<dbReference type="AlphaFoldDB" id="A0A0E0DQT6"/>
<dbReference type="EnsemblPlants" id="OMERI05G12710.2">
    <property type="protein sequence ID" value="OMERI05G12710.2"/>
    <property type="gene ID" value="OMERI05G12710"/>
</dbReference>
<keyword evidence="3" id="KW-1185">Reference proteome</keyword>
<evidence type="ECO:0000256" key="1">
    <source>
        <dbReference type="SAM" id="MobiDB-lite"/>
    </source>
</evidence>
<name>A0A0E0DQT6_9ORYZ</name>
<sequence length="105" mass="11217">MGAARERPTRRRAAPSPLVSYLDGGGGGGVPPTPHHRHAVIAVGAIADCWRRPGPGKLSAPVDLANFHRMKHRNRREAGQVAKVLCSSRHIVEAEMAVKGQCLQG</sequence>
<proteinExistence type="predicted"/>
<dbReference type="Proteomes" id="UP000008021">
    <property type="component" value="Chromosome 5"/>
</dbReference>
<dbReference type="Gramene" id="OMERI05G12710.2">
    <property type="protein sequence ID" value="OMERI05G12710.2"/>
    <property type="gene ID" value="OMERI05G12710"/>
</dbReference>
<protein>
    <submittedName>
        <fullName evidence="2">Uncharacterized protein</fullName>
    </submittedName>
</protein>
<reference evidence="2" key="1">
    <citation type="submission" date="2015-04" db="UniProtKB">
        <authorList>
            <consortium name="EnsemblPlants"/>
        </authorList>
    </citation>
    <scope>IDENTIFICATION</scope>
</reference>
<accession>A0A0E0DQT6</accession>